<dbReference type="InterPro" id="IPR027414">
    <property type="entry name" value="GH95_N_dom"/>
</dbReference>
<organism evidence="3">
    <name type="scientific">gut metagenome</name>
    <dbReference type="NCBI Taxonomy" id="749906"/>
    <lineage>
        <taxon>unclassified sequences</taxon>
        <taxon>metagenomes</taxon>
        <taxon>organismal metagenomes</taxon>
    </lineage>
</organism>
<dbReference type="PANTHER" id="PTHR31084:SF19">
    <property type="entry name" value="GLYCOSYL HYDROLASE FAMILY 95 N-TERMINAL DOMAIN-CONTAINING PROTEIN"/>
    <property type="match status" value="1"/>
</dbReference>
<name>J9FY69_9ZZZZ</name>
<dbReference type="Pfam" id="PF22124">
    <property type="entry name" value="Glyco_hydro_95_cat"/>
    <property type="match status" value="1"/>
</dbReference>
<dbReference type="EMBL" id="AMCI01003770">
    <property type="protein sequence ID" value="EJW99508.1"/>
    <property type="molecule type" value="Genomic_DNA"/>
</dbReference>
<dbReference type="PANTHER" id="PTHR31084">
    <property type="entry name" value="ALPHA-L-FUCOSIDASE 2"/>
    <property type="match status" value="1"/>
</dbReference>
<dbReference type="AlphaFoldDB" id="J9FY69"/>
<evidence type="ECO:0000313" key="3">
    <source>
        <dbReference type="EMBL" id="EJW99508.1"/>
    </source>
</evidence>
<protein>
    <submittedName>
        <fullName evidence="3">Alpha-L-fucosidase</fullName>
    </submittedName>
</protein>
<feature type="non-terminal residue" evidence="3">
    <location>
        <position position="307"/>
    </location>
</feature>
<proteinExistence type="predicted"/>
<feature type="domain" description="Glycosyl hydrolase family 95 catalytic" evidence="2">
    <location>
        <begin position="205"/>
        <end position="307"/>
    </location>
</feature>
<dbReference type="SUPFAM" id="SSF48208">
    <property type="entry name" value="Six-hairpin glycosidases"/>
    <property type="match status" value="1"/>
</dbReference>
<evidence type="ECO:0000259" key="1">
    <source>
        <dbReference type="Pfam" id="PF14498"/>
    </source>
</evidence>
<dbReference type="InterPro" id="IPR008928">
    <property type="entry name" value="6-hairpin_glycosidase_sf"/>
</dbReference>
<dbReference type="Pfam" id="PF14498">
    <property type="entry name" value="Glyco_hyd_65N_2"/>
    <property type="match status" value="1"/>
</dbReference>
<dbReference type="InterPro" id="IPR054363">
    <property type="entry name" value="GH95_cat"/>
</dbReference>
<accession>J9FY69</accession>
<dbReference type="GO" id="GO:0004560">
    <property type="term" value="F:alpha-L-fucosidase activity"/>
    <property type="evidence" value="ECO:0007669"/>
    <property type="project" value="TreeGrafter"/>
</dbReference>
<evidence type="ECO:0000259" key="2">
    <source>
        <dbReference type="Pfam" id="PF22124"/>
    </source>
</evidence>
<reference evidence="3" key="1">
    <citation type="journal article" date="2012" name="PLoS ONE">
        <title>Gene sets for utilization of primary and secondary nutrition supplies in the distal gut of endangered iberian lynx.</title>
        <authorList>
            <person name="Alcaide M."/>
            <person name="Messina E."/>
            <person name="Richter M."/>
            <person name="Bargiela R."/>
            <person name="Peplies J."/>
            <person name="Huws S.A."/>
            <person name="Newbold C.J."/>
            <person name="Golyshin P.N."/>
            <person name="Simon M.A."/>
            <person name="Lopez G."/>
            <person name="Yakimov M.M."/>
            <person name="Ferrer M."/>
        </authorList>
    </citation>
    <scope>NUCLEOTIDE SEQUENCE</scope>
</reference>
<gene>
    <name evidence="3" type="ORF">EVA_12385</name>
</gene>
<feature type="non-terminal residue" evidence="3">
    <location>
        <position position="1"/>
    </location>
</feature>
<dbReference type="Gene3D" id="2.70.98.50">
    <property type="entry name" value="putative glycoside hydrolase family protein from bacillus halodurans"/>
    <property type="match status" value="1"/>
</dbReference>
<sequence>KAESLTVEEFNGLASYEPRDESPFRFGHFTTMGEITVNTGIDPDGITSYRRELSVSDALATVSFENDGIAYRRSFFVSYPDKVLVMRFTADKAAMQNLRFHYSPNPVIDGSTEVVSDDESVYSGVLKSNGMKLSLRVKALVNGGRLSTDRGDFVVENADDAVFILSAVTDYKMNFSPDFTSPATYTGEDPADSCRAVMAAASAKGYDSLLKTHLDDYHSLFDRVEFSICQEDDNAVPDLPTPKRLERFREGKEDHALEELYFQFGRYLLISSSRPGTLPANLQGIWNNNIDGPWHVDYHNNINLQMN</sequence>
<feature type="domain" description="Glycosyl hydrolase family 95 N-terminal" evidence="1">
    <location>
        <begin position="28"/>
        <end position="173"/>
    </location>
</feature>
<dbReference type="GO" id="GO:0005975">
    <property type="term" value="P:carbohydrate metabolic process"/>
    <property type="evidence" value="ECO:0007669"/>
    <property type="project" value="InterPro"/>
</dbReference>
<comment type="caution">
    <text evidence="3">The sequence shown here is derived from an EMBL/GenBank/DDBJ whole genome shotgun (WGS) entry which is preliminary data.</text>
</comment>